<evidence type="ECO:0000313" key="5">
    <source>
        <dbReference type="Proteomes" id="UP000786811"/>
    </source>
</evidence>
<name>A0A8J2HL37_COTCN</name>
<dbReference type="PROSITE" id="PS00584">
    <property type="entry name" value="PFKB_KINASES_2"/>
    <property type="match status" value="1"/>
</dbReference>
<dbReference type="CDD" id="cd01939">
    <property type="entry name" value="Ketohexokinase"/>
    <property type="match status" value="1"/>
</dbReference>
<reference evidence="4" key="1">
    <citation type="submission" date="2021-04" db="EMBL/GenBank/DDBJ databases">
        <authorList>
            <person name="Chebbi M.A.C M."/>
        </authorList>
    </citation>
    <scope>NUCLEOTIDE SEQUENCE</scope>
</reference>
<dbReference type="GO" id="GO:0004454">
    <property type="term" value="F:ketohexokinase activity"/>
    <property type="evidence" value="ECO:0007669"/>
    <property type="project" value="InterPro"/>
</dbReference>
<dbReference type="Pfam" id="PF00294">
    <property type="entry name" value="PfkB"/>
    <property type="match status" value="1"/>
</dbReference>
<gene>
    <name evidence="4" type="ORF">HICCMSTLAB_LOCUS11068</name>
</gene>
<comment type="caution">
    <text evidence="4">The sequence shown here is derived from an EMBL/GenBank/DDBJ whole genome shotgun (WGS) entry which is preliminary data.</text>
</comment>
<keyword evidence="2" id="KW-0418">Kinase</keyword>
<dbReference type="InterPro" id="IPR029056">
    <property type="entry name" value="Ribokinase-like"/>
</dbReference>
<feature type="domain" description="Carbohydrate kinase PfkB" evidence="3">
    <location>
        <begin position="20"/>
        <end position="195"/>
    </location>
</feature>
<organism evidence="4 5">
    <name type="scientific">Cotesia congregata</name>
    <name type="common">Parasitoid wasp</name>
    <name type="synonym">Apanteles congregatus</name>
    <dbReference type="NCBI Taxonomy" id="51543"/>
    <lineage>
        <taxon>Eukaryota</taxon>
        <taxon>Metazoa</taxon>
        <taxon>Ecdysozoa</taxon>
        <taxon>Arthropoda</taxon>
        <taxon>Hexapoda</taxon>
        <taxon>Insecta</taxon>
        <taxon>Pterygota</taxon>
        <taxon>Neoptera</taxon>
        <taxon>Endopterygota</taxon>
        <taxon>Hymenoptera</taxon>
        <taxon>Apocrita</taxon>
        <taxon>Ichneumonoidea</taxon>
        <taxon>Braconidae</taxon>
        <taxon>Microgastrinae</taxon>
        <taxon>Cotesia</taxon>
    </lineage>
</organism>
<dbReference type="EMBL" id="CAJNRD030001123">
    <property type="protein sequence ID" value="CAG5102544.1"/>
    <property type="molecule type" value="Genomic_DNA"/>
</dbReference>
<accession>A0A8J2HL37</accession>
<dbReference type="PANTHER" id="PTHR42774:SF3">
    <property type="entry name" value="KETOHEXOKINASE"/>
    <property type="match status" value="1"/>
</dbReference>
<proteinExistence type="predicted"/>
<keyword evidence="5" id="KW-1185">Reference proteome</keyword>
<dbReference type="Gene3D" id="3.40.1190.20">
    <property type="match status" value="2"/>
</dbReference>
<evidence type="ECO:0000259" key="3">
    <source>
        <dbReference type="Pfam" id="PF00294"/>
    </source>
</evidence>
<dbReference type="InterPro" id="IPR034093">
    <property type="entry name" value="KHK"/>
</dbReference>
<dbReference type="PANTHER" id="PTHR42774">
    <property type="entry name" value="PHOSPHOTRANSFERASE SYSTEM TRANSPORT PROTEIN"/>
    <property type="match status" value="1"/>
</dbReference>
<sequence length="353" mass="39379">MISTFYEKLVGSSQQESSSSKILCVGLVCLDIVQTCKNFPLEDTDTRCIDYRWQRGGNASNNCTVLSKLGSKCEFFGTLGTEHHLKFLKDDMLKYSIDFSHCPVIDKIGCPTSTVILSLQAGSRTILHHNPNLPELTIQDFEKLNLDNYRWIHFEGRNIPRVLGMMQSIENYNSKLQSIKSNNNNIPITVSVELEKNKIELLDLLPATIICAWGDRGAMARTPDGTIVQSPAFPPPQIIDSLGAGDTFTAAVLHYLNHVKLKKSQFNVINTNNTDQITKTQQQTDQDPSSSSNSNIVPKKITFNCNIESLEYSNTDFIDQTILQAAITFACRTAGNKIGFKGYDHLQSTPICF</sequence>
<dbReference type="OrthoDB" id="204058at2759"/>
<dbReference type="SUPFAM" id="SSF53613">
    <property type="entry name" value="Ribokinase-like"/>
    <property type="match status" value="1"/>
</dbReference>
<dbReference type="Proteomes" id="UP000786811">
    <property type="component" value="Unassembled WGS sequence"/>
</dbReference>
<dbReference type="InterPro" id="IPR011611">
    <property type="entry name" value="PfkB_dom"/>
</dbReference>
<evidence type="ECO:0000313" key="4">
    <source>
        <dbReference type="EMBL" id="CAG5102544.1"/>
    </source>
</evidence>
<dbReference type="GO" id="GO:0006000">
    <property type="term" value="P:fructose metabolic process"/>
    <property type="evidence" value="ECO:0007669"/>
    <property type="project" value="InterPro"/>
</dbReference>
<protein>
    <submittedName>
        <fullName evidence="4">Similar to Khk: Ketohexokinase (Rattus norvegicus)</fullName>
    </submittedName>
</protein>
<keyword evidence="1" id="KW-0808">Transferase</keyword>
<evidence type="ECO:0000256" key="1">
    <source>
        <dbReference type="ARBA" id="ARBA00022679"/>
    </source>
</evidence>
<evidence type="ECO:0000256" key="2">
    <source>
        <dbReference type="ARBA" id="ARBA00022777"/>
    </source>
</evidence>
<dbReference type="AlphaFoldDB" id="A0A8J2HL37"/>
<dbReference type="InterPro" id="IPR002173">
    <property type="entry name" value="Carboh/pur_kinase_PfkB_CS"/>
</dbReference>
<dbReference type="InterPro" id="IPR052562">
    <property type="entry name" value="Ketohexokinase-related"/>
</dbReference>